<dbReference type="KEGG" id="tdf:H9L22_02175"/>
<reference evidence="1 2" key="1">
    <citation type="submission" date="2020-08" db="EMBL/GenBank/DDBJ databases">
        <title>Genome sequence of Tessaracoccus defluvii JCM 17540T.</title>
        <authorList>
            <person name="Hyun D.-W."/>
            <person name="Bae J.-W."/>
        </authorList>
    </citation>
    <scope>NUCLEOTIDE SEQUENCE [LARGE SCALE GENOMIC DNA]</scope>
    <source>
        <strain evidence="1 2">JCM 17540</strain>
    </source>
</reference>
<keyword evidence="2" id="KW-1185">Reference proteome</keyword>
<protein>
    <submittedName>
        <fullName evidence="1">Uncharacterized protein</fullName>
    </submittedName>
</protein>
<gene>
    <name evidence="1" type="ORF">H9L22_02175</name>
</gene>
<evidence type="ECO:0000313" key="1">
    <source>
        <dbReference type="EMBL" id="QNP56304.1"/>
    </source>
</evidence>
<dbReference type="AlphaFoldDB" id="A0A7H0H6Y8"/>
<sequence length="56" mass="6046">MTKPAMVGVVVGAVTWAMLQDMVFAWVSAGYAPRTVHTACSYVSSILREARFDGLP</sequence>
<organism evidence="1 2">
    <name type="scientific">Tessaracoccus defluvii</name>
    <dbReference type="NCBI Taxonomy" id="1285901"/>
    <lineage>
        <taxon>Bacteria</taxon>
        <taxon>Bacillati</taxon>
        <taxon>Actinomycetota</taxon>
        <taxon>Actinomycetes</taxon>
        <taxon>Propionibacteriales</taxon>
        <taxon>Propionibacteriaceae</taxon>
        <taxon>Tessaracoccus</taxon>
    </lineage>
</organism>
<dbReference type="Proteomes" id="UP000516117">
    <property type="component" value="Chromosome"/>
</dbReference>
<proteinExistence type="predicted"/>
<name>A0A7H0H6Y8_9ACTN</name>
<dbReference type="EMBL" id="CP060789">
    <property type="protein sequence ID" value="QNP56304.1"/>
    <property type="molecule type" value="Genomic_DNA"/>
</dbReference>
<evidence type="ECO:0000313" key="2">
    <source>
        <dbReference type="Proteomes" id="UP000516117"/>
    </source>
</evidence>
<accession>A0A7H0H6Y8</accession>
<dbReference type="RefSeq" id="WP_187721414.1">
    <property type="nucleotide sequence ID" value="NZ_BAABBL010000001.1"/>
</dbReference>